<gene>
    <name evidence="8" type="ORF">LQG66_08240</name>
</gene>
<dbReference type="SMART" id="SM00271">
    <property type="entry name" value="DnaJ"/>
    <property type="match status" value="1"/>
</dbReference>
<feature type="region of interest" description="Disordered" evidence="6">
    <location>
        <begin position="162"/>
        <end position="181"/>
    </location>
</feature>
<evidence type="ECO:0000313" key="8">
    <source>
        <dbReference type="EMBL" id="UFZ08277.1"/>
    </source>
</evidence>
<dbReference type="Pfam" id="PF00226">
    <property type="entry name" value="DnaJ"/>
    <property type="match status" value="1"/>
</dbReference>
<keyword evidence="3" id="KW-1133">Transmembrane helix</keyword>
<evidence type="ECO:0000256" key="4">
    <source>
        <dbReference type="ARBA" id="ARBA00023136"/>
    </source>
</evidence>
<keyword evidence="2" id="KW-0812">Transmembrane</keyword>
<dbReference type="CDD" id="cd06257">
    <property type="entry name" value="DnaJ"/>
    <property type="match status" value="1"/>
</dbReference>
<evidence type="ECO:0000313" key="9">
    <source>
        <dbReference type="Proteomes" id="UP001431010"/>
    </source>
</evidence>
<dbReference type="RefSeq" id="WP_231327725.1">
    <property type="nucleotide sequence ID" value="NZ_CP088156.1"/>
</dbReference>
<keyword evidence="4" id="KW-0472">Membrane</keyword>
<keyword evidence="9" id="KW-1185">Reference proteome</keyword>
<dbReference type="InterPro" id="IPR001623">
    <property type="entry name" value="DnaJ_domain"/>
</dbReference>
<comment type="subcellular location">
    <subcellularLocation>
        <location evidence="1">Membrane</location>
        <topology evidence="1">Single-pass membrane protein</topology>
    </subcellularLocation>
</comment>
<evidence type="ECO:0000256" key="2">
    <source>
        <dbReference type="ARBA" id="ARBA00022692"/>
    </source>
</evidence>
<evidence type="ECO:0000259" key="7">
    <source>
        <dbReference type="PROSITE" id="PS50076"/>
    </source>
</evidence>
<reference evidence="8" key="1">
    <citation type="journal article" date="2024" name="Antonie Van Leeuwenhoek">
        <title>Bradyrhizobium ontarionense sp. nov., a novel bacterial symbiont isolated from Aeschynomene indica (Indian jointvetch), harbours photosynthesis, nitrogen fixation and nitrous oxide (N2O) reductase genes.</title>
        <authorList>
            <person name="Bromfield E.S.P."/>
            <person name="Cloutier S."/>
        </authorList>
    </citation>
    <scope>NUCLEOTIDE SEQUENCE</scope>
    <source>
        <strain evidence="8">A19</strain>
    </source>
</reference>
<dbReference type="InterPro" id="IPR036869">
    <property type="entry name" value="J_dom_sf"/>
</dbReference>
<dbReference type="SUPFAM" id="SSF46565">
    <property type="entry name" value="Chaperone J-domain"/>
    <property type="match status" value="1"/>
</dbReference>
<feature type="domain" description="J" evidence="7">
    <location>
        <begin position="184"/>
        <end position="237"/>
    </location>
</feature>
<evidence type="ECO:0000256" key="6">
    <source>
        <dbReference type="SAM" id="MobiDB-lite"/>
    </source>
</evidence>
<comment type="similarity">
    <text evidence="5">Belongs to the TIM14 family.</text>
</comment>
<dbReference type="Gene3D" id="1.10.287.110">
    <property type="entry name" value="DnaJ domain"/>
    <property type="match status" value="1"/>
</dbReference>
<accession>A0ABY3RND9</accession>
<evidence type="ECO:0000256" key="5">
    <source>
        <dbReference type="ARBA" id="ARBA00038105"/>
    </source>
</evidence>
<evidence type="ECO:0000256" key="3">
    <source>
        <dbReference type="ARBA" id="ARBA00022989"/>
    </source>
</evidence>
<organism evidence="8 9">
    <name type="scientific">Bradyrhizobium ontarionense</name>
    <dbReference type="NCBI Taxonomy" id="2898149"/>
    <lineage>
        <taxon>Bacteria</taxon>
        <taxon>Pseudomonadati</taxon>
        <taxon>Pseudomonadota</taxon>
        <taxon>Alphaproteobacteria</taxon>
        <taxon>Hyphomicrobiales</taxon>
        <taxon>Nitrobacteraceae</taxon>
        <taxon>Bradyrhizobium</taxon>
    </lineage>
</organism>
<sequence>MTLIAGVIAVVTLYLLLQMFRAANPAALARAIKIAGGIGCLAVAAFTGIRGELVVALPIGLFGAGLLGWSPGALGNIGGMFGLGTQRSSGQNSRVRSQFIEMMLDHDSGQLQGRFVAGVHAGRSLDEFDLPQLAAMTQGLDSDSLALLESYLDRRFPGWRQHAERDAAGGQRRAAPSSKMTNEEAYQILGLQPGAGRDEIGRAHRALMKKLHPDQGGSTYLAARVNEAKDTLLRTHHS</sequence>
<evidence type="ECO:0000256" key="1">
    <source>
        <dbReference type="ARBA" id="ARBA00004167"/>
    </source>
</evidence>
<dbReference type="EMBL" id="CP088156">
    <property type="protein sequence ID" value="UFZ08277.1"/>
    <property type="molecule type" value="Genomic_DNA"/>
</dbReference>
<name>A0ABY3RND9_9BRAD</name>
<dbReference type="PANTHER" id="PTHR12763">
    <property type="match status" value="1"/>
</dbReference>
<protein>
    <submittedName>
        <fullName evidence="8">DnaJ domain-containing protein</fullName>
    </submittedName>
</protein>
<dbReference type="Proteomes" id="UP001431010">
    <property type="component" value="Chromosome"/>
</dbReference>
<proteinExistence type="inferred from homology"/>
<dbReference type="PANTHER" id="PTHR12763:SF28">
    <property type="entry name" value="GEO10507P1-RELATED"/>
    <property type="match status" value="1"/>
</dbReference>
<dbReference type="PROSITE" id="PS50076">
    <property type="entry name" value="DNAJ_2"/>
    <property type="match status" value="1"/>
</dbReference>